<organism evidence="1 2">
    <name type="scientific">Massilia timonae CCUG 45783</name>
    <dbReference type="NCBI Taxonomy" id="883126"/>
    <lineage>
        <taxon>Bacteria</taxon>
        <taxon>Pseudomonadati</taxon>
        <taxon>Pseudomonadota</taxon>
        <taxon>Betaproteobacteria</taxon>
        <taxon>Burkholderiales</taxon>
        <taxon>Oxalobacteraceae</taxon>
        <taxon>Telluria group</taxon>
        <taxon>Massilia</taxon>
    </lineage>
</organism>
<reference evidence="1 2" key="1">
    <citation type="submission" date="2012-09" db="EMBL/GenBank/DDBJ databases">
        <title>The Genome Sequence of Massilia timonae CCUG 45783.</title>
        <authorList>
            <consortium name="The Broad Institute Genome Sequencing Platform"/>
            <person name="Earl A."/>
            <person name="Ward D."/>
            <person name="Feldgarden M."/>
            <person name="Gevers D."/>
            <person name="Huys G."/>
            <person name="Walker B."/>
            <person name="Young S.K."/>
            <person name="Zeng Q."/>
            <person name="Gargeya S."/>
            <person name="Fitzgerald M."/>
            <person name="Haas B."/>
            <person name="Abouelleil A."/>
            <person name="Alvarado L."/>
            <person name="Arachchi H.M."/>
            <person name="Berlin A.M."/>
            <person name="Chapman S.B."/>
            <person name="Goldberg J."/>
            <person name="Griggs A."/>
            <person name="Gujja S."/>
            <person name="Hansen M."/>
            <person name="Howarth C."/>
            <person name="Imamovic A."/>
            <person name="Larimer J."/>
            <person name="McCowen C."/>
            <person name="Montmayeur A."/>
            <person name="Murphy C."/>
            <person name="Neiman D."/>
            <person name="Pearson M."/>
            <person name="Priest M."/>
            <person name="Roberts A."/>
            <person name="Saif S."/>
            <person name="Shea T."/>
            <person name="Sisk P."/>
            <person name="Sykes S."/>
            <person name="Wortman J."/>
            <person name="Nusbaum C."/>
            <person name="Birren B."/>
        </authorList>
    </citation>
    <scope>NUCLEOTIDE SEQUENCE [LARGE SCALE GENOMIC DNA]</scope>
    <source>
        <strain evidence="1 2">CCUG 45783</strain>
    </source>
</reference>
<evidence type="ECO:0000313" key="1">
    <source>
        <dbReference type="EMBL" id="EKU80361.1"/>
    </source>
</evidence>
<dbReference type="HOGENOM" id="CLU_2118112_0_0_4"/>
<accession>K9DAU3</accession>
<dbReference type="Proteomes" id="UP000009874">
    <property type="component" value="Unassembled WGS sequence"/>
</dbReference>
<dbReference type="PATRIC" id="fig|883126.3.peg.4391"/>
<dbReference type="OrthoDB" id="8758275at2"/>
<sequence>MFTMILLLYLQQNLDVTLASSSLRGEFASSAACEEAAVGLRGALPTPEGHAAAWHDALCVPIARGVRVRSGAPPDLGALLREHPPAECGADGAWRRVAELCVPSGAATGGTQSH</sequence>
<keyword evidence="2" id="KW-1185">Reference proteome</keyword>
<gene>
    <name evidence="1" type="ORF">HMPREF9710_04351</name>
</gene>
<dbReference type="AlphaFoldDB" id="K9DAU3"/>
<name>K9DAU3_9BURK</name>
<dbReference type="RefSeq" id="WP_005669999.1">
    <property type="nucleotide sequence ID" value="NZ_JH992925.1"/>
</dbReference>
<comment type="caution">
    <text evidence="1">The sequence shown here is derived from an EMBL/GenBank/DDBJ whole genome shotgun (WGS) entry which is preliminary data.</text>
</comment>
<dbReference type="EMBL" id="AGZI01000054">
    <property type="protein sequence ID" value="EKU80361.1"/>
    <property type="molecule type" value="Genomic_DNA"/>
</dbReference>
<evidence type="ECO:0000313" key="2">
    <source>
        <dbReference type="Proteomes" id="UP000009874"/>
    </source>
</evidence>
<protein>
    <submittedName>
        <fullName evidence="1">Uncharacterized protein</fullName>
    </submittedName>
</protein>
<proteinExistence type="predicted"/>